<proteinExistence type="inferred from homology"/>
<name>A0A1H5HJK6_9MICO</name>
<accession>A0A1H5HJK6</accession>
<dbReference type="EMBL" id="FNTX01000001">
    <property type="protein sequence ID" value="SEE28199.1"/>
    <property type="molecule type" value="Genomic_DNA"/>
</dbReference>
<keyword evidence="10" id="KW-1185">Reference proteome</keyword>
<evidence type="ECO:0000259" key="8">
    <source>
        <dbReference type="PROSITE" id="PS50928"/>
    </source>
</evidence>
<keyword evidence="5 7" id="KW-1133">Transmembrane helix</keyword>
<dbReference type="SUPFAM" id="SSF161098">
    <property type="entry name" value="MetI-like"/>
    <property type="match status" value="1"/>
</dbReference>
<organism evidence="9 10">
    <name type="scientific">Ruania alba</name>
    <dbReference type="NCBI Taxonomy" id="648782"/>
    <lineage>
        <taxon>Bacteria</taxon>
        <taxon>Bacillati</taxon>
        <taxon>Actinomycetota</taxon>
        <taxon>Actinomycetes</taxon>
        <taxon>Micrococcales</taxon>
        <taxon>Ruaniaceae</taxon>
        <taxon>Ruania</taxon>
    </lineage>
</organism>
<evidence type="ECO:0000256" key="5">
    <source>
        <dbReference type="ARBA" id="ARBA00022989"/>
    </source>
</evidence>
<evidence type="ECO:0000256" key="7">
    <source>
        <dbReference type="RuleBase" id="RU363032"/>
    </source>
</evidence>
<feature type="transmembrane region" description="Helical" evidence="7">
    <location>
        <begin position="225"/>
        <end position="246"/>
    </location>
</feature>
<keyword evidence="3" id="KW-1003">Cell membrane</keyword>
<evidence type="ECO:0000256" key="2">
    <source>
        <dbReference type="ARBA" id="ARBA00022448"/>
    </source>
</evidence>
<keyword evidence="2 7" id="KW-0813">Transport</keyword>
<dbReference type="RefSeq" id="WP_245708751.1">
    <property type="nucleotide sequence ID" value="NZ_FNTX01000001.1"/>
</dbReference>
<dbReference type="PANTHER" id="PTHR30193:SF37">
    <property type="entry name" value="INNER MEMBRANE ABC TRANSPORTER PERMEASE PROTEIN YCJO"/>
    <property type="match status" value="1"/>
</dbReference>
<dbReference type="AlphaFoldDB" id="A0A1H5HJK6"/>
<dbReference type="Pfam" id="PF00528">
    <property type="entry name" value="BPD_transp_1"/>
    <property type="match status" value="1"/>
</dbReference>
<dbReference type="CDD" id="cd06261">
    <property type="entry name" value="TM_PBP2"/>
    <property type="match status" value="1"/>
</dbReference>
<evidence type="ECO:0000256" key="1">
    <source>
        <dbReference type="ARBA" id="ARBA00004651"/>
    </source>
</evidence>
<dbReference type="Gene3D" id="1.10.3720.10">
    <property type="entry name" value="MetI-like"/>
    <property type="match status" value="1"/>
</dbReference>
<dbReference type="InterPro" id="IPR000515">
    <property type="entry name" value="MetI-like"/>
</dbReference>
<keyword evidence="4 7" id="KW-0812">Transmembrane</keyword>
<dbReference type="Proteomes" id="UP000199220">
    <property type="component" value="Unassembled WGS sequence"/>
</dbReference>
<dbReference type="GO" id="GO:0055085">
    <property type="term" value="P:transmembrane transport"/>
    <property type="evidence" value="ECO:0007669"/>
    <property type="project" value="InterPro"/>
</dbReference>
<feature type="transmembrane region" description="Helical" evidence="7">
    <location>
        <begin position="128"/>
        <end position="149"/>
    </location>
</feature>
<reference evidence="10" key="1">
    <citation type="submission" date="2016-10" db="EMBL/GenBank/DDBJ databases">
        <authorList>
            <person name="Varghese N."/>
            <person name="Submissions S."/>
        </authorList>
    </citation>
    <scope>NUCLEOTIDE SEQUENCE [LARGE SCALE GENOMIC DNA]</scope>
    <source>
        <strain evidence="10">DSM 21368</strain>
    </source>
</reference>
<evidence type="ECO:0000256" key="6">
    <source>
        <dbReference type="ARBA" id="ARBA00023136"/>
    </source>
</evidence>
<dbReference type="PROSITE" id="PS50928">
    <property type="entry name" value="ABC_TM1"/>
    <property type="match status" value="1"/>
</dbReference>
<protein>
    <submittedName>
        <fullName evidence="9">Carbohydrate ABC transporter membrane protein 1, CUT1 family</fullName>
    </submittedName>
</protein>
<dbReference type="STRING" id="648782.SAMN04488554_1981"/>
<gene>
    <name evidence="9" type="ORF">SAMN04488554_1981</name>
</gene>
<comment type="similarity">
    <text evidence="7">Belongs to the binding-protein-dependent transport system permease family.</text>
</comment>
<dbReference type="InterPro" id="IPR035906">
    <property type="entry name" value="MetI-like_sf"/>
</dbReference>
<dbReference type="GO" id="GO:0005886">
    <property type="term" value="C:plasma membrane"/>
    <property type="evidence" value="ECO:0007669"/>
    <property type="project" value="UniProtKB-SubCell"/>
</dbReference>
<feature type="transmembrane region" description="Helical" evidence="7">
    <location>
        <begin position="31"/>
        <end position="57"/>
    </location>
</feature>
<feature type="transmembrane region" description="Helical" evidence="7">
    <location>
        <begin position="287"/>
        <end position="312"/>
    </location>
</feature>
<evidence type="ECO:0000313" key="9">
    <source>
        <dbReference type="EMBL" id="SEE28199.1"/>
    </source>
</evidence>
<evidence type="ECO:0000256" key="3">
    <source>
        <dbReference type="ARBA" id="ARBA00022475"/>
    </source>
</evidence>
<dbReference type="PANTHER" id="PTHR30193">
    <property type="entry name" value="ABC TRANSPORTER PERMEASE PROTEIN"/>
    <property type="match status" value="1"/>
</dbReference>
<keyword evidence="6 7" id="KW-0472">Membrane</keyword>
<feature type="transmembrane region" description="Helical" evidence="7">
    <location>
        <begin position="94"/>
        <end position="116"/>
    </location>
</feature>
<dbReference type="InterPro" id="IPR051393">
    <property type="entry name" value="ABC_transporter_permease"/>
</dbReference>
<comment type="subcellular location">
    <subcellularLocation>
        <location evidence="1 7">Cell membrane</location>
        <topology evidence="1 7">Multi-pass membrane protein</topology>
    </subcellularLocation>
</comment>
<feature type="transmembrane region" description="Helical" evidence="7">
    <location>
        <begin position="178"/>
        <end position="201"/>
    </location>
</feature>
<evidence type="ECO:0000256" key="4">
    <source>
        <dbReference type="ARBA" id="ARBA00022692"/>
    </source>
</evidence>
<sequence length="329" mass="36897">MTTASSTQQRPPHLGPRHAPRLGARLWKYKWHYVFLGPMVVMFFGFTLWPMVASWVYSLFDWSGFGPLENFVGLRNFSSAFSDPYFWNAFKNTGIFAIFAIFVQLPLALIVAVVLNNSALRGRNIYRILLFLPVVTTTAVVGVVFAILLNPSGGPINELLLSREFLDRPINFLGSRHLALPTVLVIDMWKGIGITIIYWLAALQTVPGDLYEAARIDGANRRQQFFRITVPLIAPIGIVILLLTFVTSLNAFDIVKVMTDGGPNFSTDIVQTYIFRYAFDPDGVPRFGFASAVGILFGLAVMLLSTIPMFLIRRRRRDSGQVTPKESVR</sequence>
<feature type="domain" description="ABC transmembrane type-1" evidence="8">
    <location>
        <begin position="90"/>
        <end position="308"/>
    </location>
</feature>
<evidence type="ECO:0000313" key="10">
    <source>
        <dbReference type="Proteomes" id="UP000199220"/>
    </source>
</evidence>